<gene>
    <name evidence="4" type="ORF">FZC79_18405</name>
</gene>
<dbReference type="PROSITE" id="PS51272">
    <property type="entry name" value="SLH"/>
    <property type="match status" value="3"/>
</dbReference>
<dbReference type="EMBL" id="VTEH01000018">
    <property type="protein sequence ID" value="TYR73416.1"/>
    <property type="molecule type" value="Genomic_DNA"/>
</dbReference>
<organism evidence="4 5">
    <name type="scientific">Rossellomorea vietnamensis</name>
    <dbReference type="NCBI Taxonomy" id="218284"/>
    <lineage>
        <taxon>Bacteria</taxon>
        <taxon>Bacillati</taxon>
        <taxon>Bacillota</taxon>
        <taxon>Bacilli</taxon>
        <taxon>Bacillales</taxon>
        <taxon>Bacillaceae</taxon>
        <taxon>Rossellomorea</taxon>
    </lineage>
</organism>
<evidence type="ECO:0000256" key="1">
    <source>
        <dbReference type="ARBA" id="ARBA00022729"/>
    </source>
</evidence>
<feature type="chain" id="PRO_5022989563" evidence="2">
    <location>
        <begin position="24"/>
        <end position="346"/>
    </location>
</feature>
<name>A0A5D4K8Q5_9BACI</name>
<dbReference type="PANTHER" id="PTHR43308:SF5">
    <property type="entry name" value="S-LAYER PROTEIN _ PEPTIDOGLYCAN ENDO-BETA-N-ACETYLGLUCOSAMINIDASE"/>
    <property type="match status" value="1"/>
</dbReference>
<dbReference type="Proteomes" id="UP000323317">
    <property type="component" value="Unassembled WGS sequence"/>
</dbReference>
<evidence type="ECO:0000259" key="3">
    <source>
        <dbReference type="PROSITE" id="PS51272"/>
    </source>
</evidence>
<dbReference type="InterPro" id="IPR001119">
    <property type="entry name" value="SLH_dom"/>
</dbReference>
<evidence type="ECO:0000313" key="4">
    <source>
        <dbReference type="EMBL" id="TYR73416.1"/>
    </source>
</evidence>
<evidence type="ECO:0000256" key="2">
    <source>
        <dbReference type="SAM" id="SignalP"/>
    </source>
</evidence>
<dbReference type="AlphaFoldDB" id="A0A5D4K8Q5"/>
<feature type="domain" description="SLH" evidence="3">
    <location>
        <begin position="79"/>
        <end position="141"/>
    </location>
</feature>
<dbReference type="PANTHER" id="PTHR43308">
    <property type="entry name" value="OUTER MEMBRANE PROTEIN ALPHA-RELATED"/>
    <property type="match status" value="1"/>
</dbReference>
<keyword evidence="1 2" id="KW-0732">Signal</keyword>
<proteinExistence type="predicted"/>
<comment type="caution">
    <text evidence="4">The sequence shown here is derived from an EMBL/GenBank/DDBJ whole genome shotgun (WGS) entry which is preliminary data.</text>
</comment>
<protein>
    <submittedName>
        <fullName evidence="4">S-layer homology domain-containing protein</fullName>
    </submittedName>
</protein>
<dbReference type="InterPro" id="IPR051465">
    <property type="entry name" value="Cell_Envelope_Struct_Comp"/>
</dbReference>
<dbReference type="Pfam" id="PF00395">
    <property type="entry name" value="SLH"/>
    <property type="match status" value="3"/>
</dbReference>
<accession>A0A5D4K8Q5</accession>
<feature type="domain" description="SLH" evidence="3">
    <location>
        <begin position="18"/>
        <end position="78"/>
    </location>
</feature>
<feature type="signal peptide" evidence="2">
    <location>
        <begin position="1"/>
        <end position="23"/>
    </location>
</feature>
<dbReference type="RefSeq" id="WP_148948243.1">
    <property type="nucleotide sequence ID" value="NZ_VTEH01000018.1"/>
</dbReference>
<feature type="domain" description="SLH" evidence="3">
    <location>
        <begin position="142"/>
        <end position="205"/>
    </location>
</feature>
<evidence type="ECO:0000313" key="5">
    <source>
        <dbReference type="Proteomes" id="UP000323317"/>
    </source>
</evidence>
<sequence>MKKLTITFAAAALSLSIASGAKAEFQDVTQFKEEISYLEARGIINGHEDGTFKPENNLKRIHAVQIFLREMNITNFDAPDPGLADMQPGDYGYEEVSQAVELGFISGKIAADGTKYFDPSGFLTRAEMAKMMTDGYNLTADQRISFIDVPMLHWANQYVNRLATANITNGFPDSEFKPNQSISRQHFAAFMARLLDDRFKAEMNHPSFEPDHSKTYVYKQGRYTSSYTHSHDDLWKQYDVNTGSYADNLRPFSEAANGIVFGKPQMSFSFTLGYPVKTGHKWMDQNALQMTITSTDSTITTPAGTFTNAVEVRGNGYLEYYAPNVGLVKSTYLPYNDVIAELIEIK</sequence>
<reference evidence="4 5" key="1">
    <citation type="submission" date="2019-08" db="EMBL/GenBank/DDBJ databases">
        <title>Bacillus genomes from the desert of Cuatro Cienegas, Coahuila.</title>
        <authorList>
            <person name="Olmedo-Alvarez G."/>
        </authorList>
    </citation>
    <scope>NUCLEOTIDE SEQUENCE [LARGE SCALE GENOMIC DNA]</scope>
    <source>
        <strain evidence="4 5">CH40_1T</strain>
    </source>
</reference>